<dbReference type="SUPFAM" id="SSF82693">
    <property type="entry name" value="Multidrug efflux transporter AcrB pore domain, PN1, PN2, PC1 and PC2 subdomains"/>
    <property type="match status" value="1"/>
</dbReference>
<dbReference type="InterPro" id="IPR001036">
    <property type="entry name" value="Acrflvin-R"/>
</dbReference>
<dbReference type="PANTHER" id="PTHR32063">
    <property type="match status" value="1"/>
</dbReference>
<keyword evidence="1" id="KW-1133">Transmembrane helix</keyword>
<protein>
    <recommendedName>
        <fullName evidence="4">Acriflavin resistance protein</fullName>
    </recommendedName>
</protein>
<dbReference type="Proteomes" id="UP000189670">
    <property type="component" value="Unassembled WGS sequence"/>
</dbReference>
<accession>A0A1V1NV34</accession>
<reference evidence="3" key="1">
    <citation type="submission" date="2012-11" db="EMBL/GenBank/DDBJ databases">
        <authorList>
            <person name="Lucero-Rivera Y.E."/>
            <person name="Tovar-Ramirez D."/>
        </authorList>
    </citation>
    <scope>NUCLEOTIDE SEQUENCE [LARGE SCALE GENOMIC DNA]</scope>
    <source>
        <strain evidence="3">Araruama</strain>
    </source>
</reference>
<dbReference type="PRINTS" id="PR00702">
    <property type="entry name" value="ACRIFLAVINRP"/>
</dbReference>
<evidence type="ECO:0000313" key="3">
    <source>
        <dbReference type="Proteomes" id="UP000189670"/>
    </source>
</evidence>
<feature type="non-terminal residue" evidence="2">
    <location>
        <position position="125"/>
    </location>
</feature>
<name>A0A1V1NV34_9BACT</name>
<dbReference type="GO" id="GO:0042910">
    <property type="term" value="F:xenobiotic transmembrane transporter activity"/>
    <property type="evidence" value="ECO:0007669"/>
    <property type="project" value="TreeGrafter"/>
</dbReference>
<evidence type="ECO:0000313" key="2">
    <source>
        <dbReference type="EMBL" id="ETR66425.1"/>
    </source>
</evidence>
<dbReference type="Gene3D" id="3.30.70.1430">
    <property type="entry name" value="Multidrug efflux transporter AcrB pore domain"/>
    <property type="match status" value="1"/>
</dbReference>
<dbReference type="AlphaFoldDB" id="A0A1V1NV34"/>
<gene>
    <name evidence="2" type="ORF">OMM_12812</name>
</gene>
<dbReference type="PANTHER" id="PTHR32063:SF18">
    <property type="entry name" value="CATION EFFLUX SYSTEM PROTEIN"/>
    <property type="match status" value="1"/>
</dbReference>
<evidence type="ECO:0000256" key="1">
    <source>
        <dbReference type="SAM" id="Phobius"/>
    </source>
</evidence>
<organism evidence="2 3">
    <name type="scientific">Candidatus Magnetoglobus multicellularis str. Araruama</name>
    <dbReference type="NCBI Taxonomy" id="890399"/>
    <lineage>
        <taxon>Bacteria</taxon>
        <taxon>Pseudomonadati</taxon>
        <taxon>Thermodesulfobacteriota</taxon>
        <taxon>Desulfobacteria</taxon>
        <taxon>Desulfobacterales</taxon>
        <taxon>Desulfobacteraceae</taxon>
        <taxon>Candidatus Magnetoglobus</taxon>
    </lineage>
</organism>
<evidence type="ECO:0008006" key="4">
    <source>
        <dbReference type="Google" id="ProtNLM"/>
    </source>
</evidence>
<proteinExistence type="predicted"/>
<keyword evidence="1" id="KW-0472">Membrane</keyword>
<sequence length="125" mass="14201">MKITEYILQKKTFAYILSILILLGGIRSYQNLGRLEFPDFTIKTAVVMTAYPGAGPEEVELEVTDVLETAVQELSQVKEIRSISRAGISIIYVDIKEFYMGDEIPQIWDELRRKVNDAQHLLPPG</sequence>
<feature type="transmembrane region" description="Helical" evidence="1">
    <location>
        <begin position="12"/>
        <end position="29"/>
    </location>
</feature>
<dbReference type="EMBL" id="ATBP01001992">
    <property type="protein sequence ID" value="ETR66425.1"/>
    <property type="molecule type" value="Genomic_DNA"/>
</dbReference>
<keyword evidence="1" id="KW-0812">Transmembrane</keyword>
<dbReference type="GO" id="GO:0005886">
    <property type="term" value="C:plasma membrane"/>
    <property type="evidence" value="ECO:0007669"/>
    <property type="project" value="TreeGrafter"/>
</dbReference>
<dbReference type="Gene3D" id="1.20.1640.10">
    <property type="entry name" value="Multidrug efflux transporter AcrB transmembrane domain"/>
    <property type="match status" value="1"/>
</dbReference>
<comment type="caution">
    <text evidence="2">The sequence shown here is derived from an EMBL/GenBank/DDBJ whole genome shotgun (WGS) entry which is preliminary data.</text>
</comment>
<dbReference type="Pfam" id="PF00873">
    <property type="entry name" value="ACR_tran"/>
    <property type="match status" value="1"/>
</dbReference>